<gene>
    <name evidence="7" type="ORF">HMPREF0063_11740</name>
</gene>
<evidence type="ECO:0000256" key="4">
    <source>
        <dbReference type="ARBA" id="ARBA00022989"/>
    </source>
</evidence>
<proteinExistence type="predicted"/>
<dbReference type="STRING" id="585531.HMPREF0063_11740"/>
<dbReference type="GO" id="GO:0005886">
    <property type="term" value="C:plasma membrane"/>
    <property type="evidence" value="ECO:0007669"/>
    <property type="project" value="UniProtKB-SubCell"/>
</dbReference>
<comment type="caution">
    <text evidence="7">The sequence shown here is derived from an EMBL/GenBank/DDBJ whole genome shotgun (WGS) entry which is preliminary data.</text>
</comment>
<evidence type="ECO:0000256" key="3">
    <source>
        <dbReference type="ARBA" id="ARBA00022692"/>
    </source>
</evidence>
<dbReference type="HOGENOM" id="CLU_070304_0_0_11"/>
<evidence type="ECO:0000256" key="2">
    <source>
        <dbReference type="ARBA" id="ARBA00022475"/>
    </source>
</evidence>
<feature type="transmembrane region" description="Helical" evidence="6">
    <location>
        <begin position="166"/>
        <end position="187"/>
    </location>
</feature>
<feature type="transmembrane region" description="Helical" evidence="6">
    <location>
        <begin position="202"/>
        <end position="220"/>
    </location>
</feature>
<protein>
    <submittedName>
        <fullName evidence="7">YihY family protein</fullName>
    </submittedName>
</protein>
<evidence type="ECO:0000313" key="7">
    <source>
        <dbReference type="EMBL" id="EFQ82531.1"/>
    </source>
</evidence>
<name>E2SDF4_9ACTN</name>
<evidence type="ECO:0000256" key="5">
    <source>
        <dbReference type="ARBA" id="ARBA00023136"/>
    </source>
</evidence>
<organism evidence="7 8">
    <name type="scientific">Aeromicrobium marinum DSM 15272</name>
    <dbReference type="NCBI Taxonomy" id="585531"/>
    <lineage>
        <taxon>Bacteria</taxon>
        <taxon>Bacillati</taxon>
        <taxon>Actinomycetota</taxon>
        <taxon>Actinomycetes</taxon>
        <taxon>Propionibacteriales</taxon>
        <taxon>Nocardioidaceae</taxon>
        <taxon>Aeromicrobium</taxon>
    </lineage>
</organism>
<reference evidence="7" key="1">
    <citation type="submission" date="2010-08" db="EMBL/GenBank/DDBJ databases">
        <authorList>
            <person name="Muzny D."/>
            <person name="Qin X."/>
            <person name="Buhay C."/>
            <person name="Dugan-Rocha S."/>
            <person name="Ding Y."/>
            <person name="Chen G."/>
            <person name="Hawes A."/>
            <person name="Holder M."/>
            <person name="Jhangiani S."/>
            <person name="Johnson A."/>
            <person name="Khan Z."/>
            <person name="Li Z."/>
            <person name="Liu W."/>
            <person name="Liu X."/>
            <person name="Perez L."/>
            <person name="Shen H."/>
            <person name="Wang Q."/>
            <person name="Watt J."/>
            <person name="Xi L."/>
            <person name="Xin Y."/>
            <person name="Zhou J."/>
            <person name="Deng J."/>
            <person name="Jiang H."/>
            <person name="Liu Y."/>
            <person name="Qu J."/>
            <person name="Song X.-Z."/>
            <person name="Zhang L."/>
            <person name="Villasana D."/>
            <person name="Johnson A."/>
            <person name="Liu J."/>
            <person name="Liyanage D."/>
            <person name="Lorensuhewa L."/>
            <person name="Robinson T."/>
            <person name="Song A."/>
            <person name="Song B.-B."/>
            <person name="Dinh H."/>
            <person name="Thornton R."/>
            <person name="Coyle M."/>
            <person name="Francisco L."/>
            <person name="Jackson L."/>
            <person name="Javaid M."/>
            <person name="Korchina V."/>
            <person name="Kovar C."/>
            <person name="Mata R."/>
            <person name="Mathew T."/>
            <person name="Ngo R."/>
            <person name="Nguyen L."/>
            <person name="Nguyen N."/>
            <person name="Okwuonu G."/>
            <person name="Ongeri F."/>
            <person name="Pham C."/>
            <person name="Simmons D."/>
            <person name="Wilczek-Boney K."/>
            <person name="Hale W."/>
            <person name="Jakkamsetti A."/>
            <person name="Pham P."/>
            <person name="Ruth R."/>
            <person name="San Lucas F."/>
            <person name="Warren J."/>
            <person name="Zhang J."/>
            <person name="Zhao Z."/>
            <person name="Zhou C."/>
            <person name="Zhu D."/>
            <person name="Lee S."/>
            <person name="Bess C."/>
            <person name="Blankenburg K."/>
            <person name="Forbes L."/>
            <person name="Fu Q."/>
            <person name="Gubbala S."/>
            <person name="Hirani K."/>
            <person name="Jayaseelan J.C."/>
            <person name="Lara F."/>
            <person name="Munidasa M."/>
            <person name="Palculict T."/>
            <person name="Patil S."/>
            <person name="Pu L.-L."/>
            <person name="Saada N."/>
            <person name="Tang L."/>
            <person name="Weissenberger G."/>
            <person name="Zhu Y."/>
            <person name="Hemphill L."/>
            <person name="Shang Y."/>
            <person name="Youmans B."/>
            <person name="Ayvaz T."/>
            <person name="Ross M."/>
            <person name="Santibanez J."/>
            <person name="Aqrawi P."/>
            <person name="Gross S."/>
            <person name="Joshi V."/>
            <person name="Fowler G."/>
            <person name="Nazareth L."/>
            <person name="Reid J."/>
            <person name="Worley K."/>
            <person name="Petrosino J."/>
            <person name="Highlander S."/>
            <person name="Gibbs R."/>
        </authorList>
    </citation>
    <scope>NUCLEOTIDE SEQUENCE [LARGE SCALE GENOMIC DNA]</scope>
    <source>
        <strain evidence="7">DSM 15272</strain>
    </source>
</reference>
<dbReference type="AlphaFoldDB" id="E2SDF4"/>
<dbReference type="eggNOG" id="COG1295">
    <property type="taxonomic scope" value="Bacteria"/>
</dbReference>
<dbReference type="PANTHER" id="PTHR30213:SF1">
    <property type="entry name" value="INNER MEMBRANE PROTEIN YHJD"/>
    <property type="match status" value="1"/>
</dbReference>
<feature type="transmembrane region" description="Helical" evidence="6">
    <location>
        <begin position="56"/>
        <end position="84"/>
    </location>
</feature>
<dbReference type="InterPro" id="IPR017039">
    <property type="entry name" value="Virul_fac_BrkB"/>
</dbReference>
<comment type="subcellular location">
    <subcellularLocation>
        <location evidence="1">Cell membrane</location>
        <topology evidence="1">Multi-pass membrane protein</topology>
    </subcellularLocation>
</comment>
<feature type="transmembrane region" description="Helical" evidence="6">
    <location>
        <begin position="232"/>
        <end position="250"/>
    </location>
</feature>
<dbReference type="EMBL" id="ACLF03000006">
    <property type="protein sequence ID" value="EFQ82531.1"/>
    <property type="molecule type" value="Genomic_DNA"/>
</dbReference>
<sequence>MAGFGREDQRRAGGRRRYRGAVVNGIGRVDAFQRRHRVVGYPIAVVYKYFDDQGPYLAAIIAYYSFIAIFPILLISTSVLGFLLQGDPGLSDRLLDTALSQFPIVGDQLGRPEGLTGSTGAIVVGSLAALYGALGLGQSTQNAANIAWSVPRNSRANPFLMRLKSLILLATAGVGILVIAVGSSVLANAQSINETFSDEINLALRIVGFVLSVGIFWALFRLVSAGRGRWPYLLAGAAVTAGLWQLLQWAGQAYVSNVINTASSMNGTFALVLGLIAFIYVAALMVVVGLEVAVVSSRRLFPRALLTPFTDNVVLTEADQRAYTAYAKSQRHKGFQVVEVRFDEVDAPTEVIARDDQPPSA</sequence>
<keyword evidence="5 6" id="KW-0472">Membrane</keyword>
<keyword evidence="4 6" id="KW-1133">Transmembrane helix</keyword>
<keyword evidence="2" id="KW-1003">Cell membrane</keyword>
<dbReference type="OrthoDB" id="3349406at2"/>
<evidence type="ECO:0000256" key="1">
    <source>
        <dbReference type="ARBA" id="ARBA00004651"/>
    </source>
</evidence>
<dbReference type="Pfam" id="PF03631">
    <property type="entry name" value="Virul_fac_BrkB"/>
    <property type="match status" value="1"/>
</dbReference>
<evidence type="ECO:0000313" key="8">
    <source>
        <dbReference type="Proteomes" id="UP000003111"/>
    </source>
</evidence>
<keyword evidence="8" id="KW-1185">Reference proteome</keyword>
<accession>E2SDF4</accession>
<dbReference type="Proteomes" id="UP000003111">
    <property type="component" value="Unassembled WGS sequence"/>
</dbReference>
<evidence type="ECO:0000256" key="6">
    <source>
        <dbReference type="SAM" id="Phobius"/>
    </source>
</evidence>
<keyword evidence="3 6" id="KW-0812">Transmembrane</keyword>
<feature type="transmembrane region" description="Helical" evidence="6">
    <location>
        <begin position="270"/>
        <end position="295"/>
    </location>
</feature>
<dbReference type="PANTHER" id="PTHR30213">
    <property type="entry name" value="INNER MEMBRANE PROTEIN YHJD"/>
    <property type="match status" value="1"/>
</dbReference>